<name>A0ABP3QXL6_9ACTN</name>
<dbReference type="EMBL" id="BAAACA010000014">
    <property type="protein sequence ID" value="GAA0596308.1"/>
    <property type="molecule type" value="Genomic_DNA"/>
</dbReference>
<evidence type="ECO:0000313" key="1">
    <source>
        <dbReference type="EMBL" id="GAA0596308.1"/>
    </source>
</evidence>
<comment type="caution">
    <text evidence="1">The sequence shown here is derived from an EMBL/GenBank/DDBJ whole genome shotgun (WGS) entry which is preliminary data.</text>
</comment>
<organism evidence="1 2">
    <name type="scientific">Streptomyces crystallinus</name>
    <dbReference type="NCBI Taxonomy" id="68191"/>
    <lineage>
        <taxon>Bacteria</taxon>
        <taxon>Bacillati</taxon>
        <taxon>Actinomycetota</taxon>
        <taxon>Actinomycetes</taxon>
        <taxon>Kitasatosporales</taxon>
        <taxon>Streptomycetaceae</taxon>
        <taxon>Streptomyces</taxon>
    </lineage>
</organism>
<dbReference type="Proteomes" id="UP001500668">
    <property type="component" value="Unassembled WGS sequence"/>
</dbReference>
<keyword evidence="2" id="KW-1185">Reference proteome</keyword>
<gene>
    <name evidence="1" type="ORF">GCM10010394_27310</name>
</gene>
<sequence length="100" mass="10967">MMAVVLSLSWAGVTPEQYDAVRDAVGWEEQAPDGGCLHVAWFDSGALHVTDVWESQEDFERFFAERLAPAVEKIGIVGQPDTQLLPLHRRFVMPGVSGAA</sequence>
<evidence type="ECO:0008006" key="3">
    <source>
        <dbReference type="Google" id="ProtNLM"/>
    </source>
</evidence>
<protein>
    <recommendedName>
        <fullName evidence="3">ABM domain-containing protein</fullName>
    </recommendedName>
</protein>
<reference evidence="2" key="1">
    <citation type="journal article" date="2019" name="Int. J. Syst. Evol. Microbiol.">
        <title>The Global Catalogue of Microorganisms (GCM) 10K type strain sequencing project: providing services to taxonomists for standard genome sequencing and annotation.</title>
        <authorList>
            <consortium name="The Broad Institute Genomics Platform"/>
            <consortium name="The Broad Institute Genome Sequencing Center for Infectious Disease"/>
            <person name="Wu L."/>
            <person name="Ma J."/>
        </authorList>
    </citation>
    <scope>NUCLEOTIDE SEQUENCE [LARGE SCALE GENOMIC DNA]</scope>
    <source>
        <strain evidence="2">JCM 5067</strain>
    </source>
</reference>
<accession>A0ABP3QXL6</accession>
<evidence type="ECO:0000313" key="2">
    <source>
        <dbReference type="Proteomes" id="UP001500668"/>
    </source>
</evidence>
<proteinExistence type="predicted"/>